<organism evidence="1">
    <name type="scientific">candidate division WOR-3 bacterium</name>
    <dbReference type="NCBI Taxonomy" id="2052148"/>
    <lineage>
        <taxon>Bacteria</taxon>
        <taxon>Bacteria division WOR-3</taxon>
    </lineage>
</organism>
<protein>
    <submittedName>
        <fullName evidence="1">Uncharacterized protein</fullName>
    </submittedName>
</protein>
<proteinExistence type="predicted"/>
<gene>
    <name evidence="1" type="ORF">ENU66_01170</name>
</gene>
<comment type="caution">
    <text evidence="1">The sequence shown here is derived from an EMBL/GenBank/DDBJ whole genome shotgun (WGS) entry which is preliminary data.</text>
</comment>
<dbReference type="AlphaFoldDB" id="A0A7V3ZX39"/>
<accession>A0A7V3ZX39</accession>
<name>A0A7V3ZX39_UNCW3</name>
<dbReference type="EMBL" id="DTDJ01000012">
    <property type="protein sequence ID" value="HGL16940.1"/>
    <property type="molecule type" value="Genomic_DNA"/>
</dbReference>
<reference evidence="1" key="1">
    <citation type="journal article" date="2020" name="mSystems">
        <title>Genome- and Community-Level Interaction Insights into Carbon Utilization and Element Cycling Functions of Hydrothermarchaeota in Hydrothermal Sediment.</title>
        <authorList>
            <person name="Zhou Z."/>
            <person name="Liu Y."/>
            <person name="Xu W."/>
            <person name="Pan J."/>
            <person name="Luo Z.H."/>
            <person name="Li M."/>
        </authorList>
    </citation>
    <scope>NUCLEOTIDE SEQUENCE [LARGE SCALE GENOMIC DNA]</scope>
    <source>
        <strain evidence="1">SpSt-69</strain>
    </source>
</reference>
<sequence>MKLLLIPFLLLQIPFEIPESLIYKPPESLFIYREEITQLKTPKNFNIFLSTSTIEIKLPWSNIKRTLLPANGPDGKLVKTAIDFEVEKGRFNLMVGVRGMDHGKFTSIEDSLEATFIYEHFFFSYKLKNWTDCFRVLGEEKFKLYSTSHAALGLKIKDVIVPYLLIDHFDSRQKVYFGITWLMPYAYAGMQVKENTLNAFFLNFAFKDLLLELRLDRSDYLYGLWTNSEYVPFDSLLLNRKLSKFISFKTAFTLNPFYFSYERRQFNRVTVQNPSSLLPLEVGNLTENIYNLGFGSDNFNLFYTHFQSPYSVIKDTLTAVLYFREKYYDLALYFYLRNHQEVFNMFNFEVLFKIFKNFNPFLRVVNLFDVQGNYLPNMKAKRRYVEVGCQFQREI</sequence>
<evidence type="ECO:0000313" key="1">
    <source>
        <dbReference type="EMBL" id="HGL16940.1"/>
    </source>
</evidence>